<feature type="non-terminal residue" evidence="2">
    <location>
        <position position="136"/>
    </location>
</feature>
<dbReference type="EMBL" id="JXIG01000194">
    <property type="protein sequence ID" value="KIU01583.1"/>
    <property type="molecule type" value="Genomic_DNA"/>
</dbReference>
<evidence type="ECO:0000313" key="3">
    <source>
        <dbReference type="Proteomes" id="UP000032274"/>
    </source>
</evidence>
<comment type="caution">
    <text evidence="2">The sequence shown here is derived from an EMBL/GenBank/DDBJ whole genome shotgun (WGS) entry which is preliminary data.</text>
</comment>
<dbReference type="Proteomes" id="UP000032274">
    <property type="component" value="Unassembled WGS sequence"/>
</dbReference>
<evidence type="ECO:0000313" key="2">
    <source>
        <dbReference type="EMBL" id="KIU01583.1"/>
    </source>
</evidence>
<name>A0AA40JQ06_STAAU</name>
<proteinExistence type="predicted"/>
<evidence type="ECO:0000256" key="1">
    <source>
        <dbReference type="SAM" id="MobiDB-lite"/>
    </source>
</evidence>
<sequence length="136" mass="14563">VVGKLDRRPADIGRQIAQRPGGKRIRSSRRPHGGTRAVSERYLPAARAGSGGREDQRADIVDGLAGHVARAHRRRHREIPGAKGGKTSGKPIPDGVVDLAAWRIRIHGVGGNEELTGASVQDSPRQLPVELDEVIA</sequence>
<feature type="region of interest" description="Disordered" evidence="1">
    <location>
        <begin position="1"/>
        <end position="38"/>
    </location>
</feature>
<feature type="compositionally biased region" description="Basic and acidic residues" evidence="1">
    <location>
        <begin position="1"/>
        <end position="11"/>
    </location>
</feature>
<dbReference type="AlphaFoldDB" id="A0AA40JQ06"/>
<organism evidence="2 3">
    <name type="scientific">Staphylococcus aureus</name>
    <dbReference type="NCBI Taxonomy" id="1280"/>
    <lineage>
        <taxon>Bacteria</taxon>
        <taxon>Bacillati</taxon>
        <taxon>Bacillota</taxon>
        <taxon>Bacilli</taxon>
        <taxon>Bacillales</taxon>
        <taxon>Staphylococcaceae</taxon>
        <taxon>Staphylococcus</taxon>
    </lineage>
</organism>
<protein>
    <submittedName>
        <fullName evidence="2">Uncharacterized protein</fullName>
    </submittedName>
</protein>
<reference evidence="2 3" key="1">
    <citation type="submission" date="2015-01" db="EMBL/GenBank/DDBJ databases">
        <title>Characterization of Swiss Staphylococcus aureus strains involved in food poisoning.</title>
        <authorList>
            <person name="Crovadore J."/>
            <person name="Chablais R."/>
            <person name="Tonacini J."/>
            <person name="Schnyder B."/>
            <person name="Lefort F."/>
        </authorList>
    </citation>
    <scope>NUCLEOTIDE SEQUENCE [LARGE SCALE GENOMIC DNA]</scope>
    <source>
        <strain evidence="2 3">SA-120</strain>
    </source>
</reference>
<feature type="compositionally biased region" description="Basic residues" evidence="1">
    <location>
        <begin position="21"/>
        <end position="33"/>
    </location>
</feature>
<gene>
    <name evidence="2" type="ORF">QU38_00885</name>
</gene>
<feature type="non-terminal residue" evidence="2">
    <location>
        <position position="1"/>
    </location>
</feature>
<accession>A0AA40JQ06</accession>
<feature type="region of interest" description="Disordered" evidence="1">
    <location>
        <begin position="69"/>
        <end position="94"/>
    </location>
</feature>